<organism evidence="4 5">
    <name type="scientific">Allostreptomyces psammosilenae</name>
    <dbReference type="NCBI Taxonomy" id="1892865"/>
    <lineage>
        <taxon>Bacteria</taxon>
        <taxon>Bacillati</taxon>
        <taxon>Actinomycetota</taxon>
        <taxon>Actinomycetes</taxon>
        <taxon>Kitasatosporales</taxon>
        <taxon>Streptomycetaceae</taxon>
        <taxon>Allostreptomyces</taxon>
    </lineage>
</organism>
<dbReference type="InterPro" id="IPR035930">
    <property type="entry name" value="FomD-like_sf"/>
</dbReference>
<dbReference type="InterPro" id="IPR007295">
    <property type="entry name" value="DUF402"/>
</dbReference>
<evidence type="ECO:0000313" key="5">
    <source>
        <dbReference type="Proteomes" id="UP000567795"/>
    </source>
</evidence>
<feature type="domain" description="DUF402" evidence="3">
    <location>
        <begin position="79"/>
        <end position="200"/>
    </location>
</feature>
<dbReference type="PANTHER" id="PTHR39159:SF1">
    <property type="entry name" value="UPF0374 PROTEIN YGAC"/>
    <property type="match status" value="1"/>
</dbReference>
<keyword evidence="5" id="KW-1185">Reference proteome</keyword>
<evidence type="ECO:0000256" key="1">
    <source>
        <dbReference type="ARBA" id="ARBA00022801"/>
    </source>
</evidence>
<dbReference type="Gene3D" id="2.40.380.10">
    <property type="entry name" value="FomD-like"/>
    <property type="match status" value="1"/>
</dbReference>
<evidence type="ECO:0000313" key="4">
    <source>
        <dbReference type="EMBL" id="NYI08039.1"/>
    </source>
</evidence>
<dbReference type="EMBL" id="JACBZD010000002">
    <property type="protein sequence ID" value="NYI08039.1"/>
    <property type="molecule type" value="Genomic_DNA"/>
</dbReference>
<dbReference type="GO" id="GO:0016787">
    <property type="term" value="F:hydrolase activity"/>
    <property type="evidence" value="ECO:0007669"/>
    <property type="project" value="UniProtKB-KW"/>
</dbReference>
<reference evidence="4 5" key="1">
    <citation type="submission" date="2020-07" db="EMBL/GenBank/DDBJ databases">
        <title>Sequencing the genomes of 1000 actinobacteria strains.</title>
        <authorList>
            <person name="Klenk H.-P."/>
        </authorList>
    </citation>
    <scope>NUCLEOTIDE SEQUENCE [LARGE SCALE GENOMIC DNA]</scope>
    <source>
        <strain evidence="4 5">DSM 42178</strain>
    </source>
</reference>
<dbReference type="SUPFAM" id="SSF159234">
    <property type="entry name" value="FomD-like"/>
    <property type="match status" value="1"/>
</dbReference>
<name>A0A853A0Z0_9ACTN</name>
<sequence length="230" mass="26729">MTTVDTPHPTTGGEDDGAGRQYWRPGQQILWRYYGDGSERVLDCRPMTVVEDTPEQLVAWLAPDTPLMRPLTEDGRSVRELPLADRFRVPRRATPSTWHGTGVLKVLRPGEPWSVWLFWEPGWVFSGWYVNLETRHHRWSLGVDQEDQVLDLWVRADGGWEWKDEDELESAHAAGRFDEADVARIRRSGERALELVRRWGAPFDQGWREWRPDPSWPVPALPADWDRPGR</sequence>
<dbReference type="PANTHER" id="PTHR39159">
    <property type="match status" value="1"/>
</dbReference>
<evidence type="ECO:0000256" key="2">
    <source>
        <dbReference type="SAM" id="MobiDB-lite"/>
    </source>
</evidence>
<dbReference type="InterPro" id="IPR050212">
    <property type="entry name" value="Ntdp-like"/>
</dbReference>
<evidence type="ECO:0000259" key="3">
    <source>
        <dbReference type="Pfam" id="PF04167"/>
    </source>
</evidence>
<accession>A0A853A0Z0</accession>
<dbReference type="Pfam" id="PF04167">
    <property type="entry name" value="DUF402"/>
    <property type="match status" value="1"/>
</dbReference>
<keyword evidence="1" id="KW-0378">Hydrolase</keyword>
<gene>
    <name evidence="4" type="ORF">FHU37_005068</name>
</gene>
<protein>
    <recommendedName>
        <fullName evidence="3">DUF402 domain-containing protein</fullName>
    </recommendedName>
</protein>
<dbReference type="AlphaFoldDB" id="A0A853A0Z0"/>
<proteinExistence type="predicted"/>
<dbReference type="RefSeq" id="WP_179816932.1">
    <property type="nucleotide sequence ID" value="NZ_JACBZD010000002.1"/>
</dbReference>
<dbReference type="Proteomes" id="UP000567795">
    <property type="component" value="Unassembled WGS sequence"/>
</dbReference>
<feature type="region of interest" description="Disordered" evidence="2">
    <location>
        <begin position="1"/>
        <end position="20"/>
    </location>
</feature>
<comment type="caution">
    <text evidence="4">The sequence shown here is derived from an EMBL/GenBank/DDBJ whole genome shotgun (WGS) entry which is preliminary data.</text>
</comment>